<sequence length="296" mass="30085">MAYAPGAVLIAALAVGCSSGTGTGDSATDSKPGAVASSTAPPGKYRTLPEACRSVSPATLKDLLPGSAELPEAQQEKVFDGSPAVTYDTDRRVGCRWKTQAPDGARSLFVDFERVVSYDSSVSDDDRAREVYAKKEAAADLPSVLPGSTDSGTPDTPDASGSPSATATASGKPGKDGGKDSSKASGKSSDPGTGAGGKTGSDTGDTSGSGDGGGAENLQPRVLESLGDSAFLDDLLTRAGSTAQHRTVSVVFRTSNVIVTIQYTAQPTLSTEIPDSKELQEKAQALGRKLVDSFSE</sequence>
<feature type="region of interest" description="Disordered" evidence="1">
    <location>
        <begin position="140"/>
        <end position="219"/>
    </location>
</feature>
<evidence type="ECO:0000313" key="2">
    <source>
        <dbReference type="EMBL" id="WTW73967.1"/>
    </source>
</evidence>
<dbReference type="AlphaFoldDB" id="A0AAU2W2W0"/>
<feature type="compositionally biased region" description="Low complexity" evidence="1">
    <location>
        <begin position="183"/>
        <end position="192"/>
    </location>
</feature>
<organism evidence="2">
    <name type="scientific">Streptomyces sp. NBC_00008</name>
    <dbReference type="NCBI Taxonomy" id="2903610"/>
    <lineage>
        <taxon>Bacteria</taxon>
        <taxon>Bacillati</taxon>
        <taxon>Actinomycetota</taxon>
        <taxon>Actinomycetes</taxon>
        <taxon>Kitasatosporales</taxon>
        <taxon>Streptomycetaceae</taxon>
        <taxon>Streptomyces</taxon>
    </lineage>
</organism>
<evidence type="ECO:0000256" key="1">
    <source>
        <dbReference type="SAM" id="MobiDB-lite"/>
    </source>
</evidence>
<protein>
    <submittedName>
        <fullName evidence="2">DUF3558 domain-containing protein</fullName>
    </submittedName>
</protein>
<accession>A0AAU2W2W0</accession>
<feature type="compositionally biased region" description="Low complexity" evidence="1">
    <location>
        <begin position="159"/>
        <end position="172"/>
    </location>
</feature>
<gene>
    <name evidence="2" type="ORF">OG398_21995</name>
</gene>
<name>A0AAU2W2W0_9ACTN</name>
<feature type="compositionally biased region" description="Basic and acidic residues" evidence="1">
    <location>
        <begin position="173"/>
        <end position="182"/>
    </location>
</feature>
<reference evidence="2" key="1">
    <citation type="submission" date="2022-10" db="EMBL/GenBank/DDBJ databases">
        <title>The complete genomes of actinobacterial strains from the NBC collection.</title>
        <authorList>
            <person name="Joergensen T.S."/>
            <person name="Alvarez Arevalo M."/>
            <person name="Sterndorff E.B."/>
            <person name="Faurdal D."/>
            <person name="Vuksanovic O."/>
            <person name="Mourched A.-S."/>
            <person name="Charusanti P."/>
            <person name="Shaw S."/>
            <person name="Blin K."/>
            <person name="Weber T."/>
        </authorList>
    </citation>
    <scope>NUCLEOTIDE SEQUENCE</scope>
    <source>
        <strain evidence="2">NBC_00008</strain>
    </source>
</reference>
<feature type="region of interest" description="Disordered" evidence="1">
    <location>
        <begin position="21"/>
        <end position="48"/>
    </location>
</feature>
<dbReference type="EMBL" id="CP108313">
    <property type="protein sequence ID" value="WTW73967.1"/>
    <property type="molecule type" value="Genomic_DNA"/>
</dbReference>
<proteinExistence type="predicted"/>